<feature type="region of interest" description="Disordered" evidence="9">
    <location>
        <begin position="160"/>
        <end position="231"/>
    </location>
</feature>
<evidence type="ECO:0000256" key="3">
    <source>
        <dbReference type="ARBA" id="ARBA00022741"/>
    </source>
</evidence>
<dbReference type="Proteomes" id="UP000492821">
    <property type="component" value="Unassembled WGS sequence"/>
</dbReference>
<feature type="domain" description="Septin-type G" evidence="10">
    <location>
        <begin position="266"/>
        <end position="533"/>
    </location>
</feature>
<feature type="region of interest" description="Disordered" evidence="9">
    <location>
        <begin position="1"/>
        <end position="126"/>
    </location>
</feature>
<accession>A0A7E4V6W6</accession>
<dbReference type="Pfam" id="PF00735">
    <property type="entry name" value="Septin"/>
    <property type="match status" value="1"/>
</dbReference>
<organism evidence="11 12">
    <name type="scientific">Panagrellus redivivus</name>
    <name type="common">Microworm</name>
    <dbReference type="NCBI Taxonomy" id="6233"/>
    <lineage>
        <taxon>Eukaryota</taxon>
        <taxon>Metazoa</taxon>
        <taxon>Ecdysozoa</taxon>
        <taxon>Nematoda</taxon>
        <taxon>Chromadorea</taxon>
        <taxon>Rhabditida</taxon>
        <taxon>Tylenchina</taxon>
        <taxon>Panagrolaimomorpha</taxon>
        <taxon>Panagrolaimoidea</taxon>
        <taxon>Panagrolaimidae</taxon>
        <taxon>Panagrellus</taxon>
    </lineage>
</organism>
<comment type="similarity">
    <text evidence="7">Belongs to the TRAFAC class TrmE-Era-EngA-EngB-Septin-like GTPase superfamily. Septin GTPase family.</text>
</comment>
<dbReference type="WBParaSite" id="Pan_g17313.t1">
    <property type="protein sequence ID" value="Pan_g17313.t1"/>
    <property type="gene ID" value="Pan_g17313"/>
</dbReference>
<feature type="compositionally biased region" description="Polar residues" evidence="9">
    <location>
        <begin position="176"/>
        <end position="205"/>
    </location>
</feature>
<feature type="coiled-coil region" evidence="8">
    <location>
        <begin position="546"/>
        <end position="631"/>
    </location>
</feature>
<proteinExistence type="inferred from homology"/>
<evidence type="ECO:0000256" key="9">
    <source>
        <dbReference type="SAM" id="MobiDB-lite"/>
    </source>
</evidence>
<reference evidence="12" key="2">
    <citation type="submission" date="2020-10" db="UniProtKB">
        <authorList>
            <consortium name="WormBaseParasite"/>
        </authorList>
    </citation>
    <scope>IDENTIFICATION</scope>
</reference>
<keyword evidence="11" id="KW-1185">Reference proteome</keyword>
<evidence type="ECO:0000313" key="12">
    <source>
        <dbReference type="WBParaSite" id="Pan_g17313.t1"/>
    </source>
</evidence>
<dbReference type="GO" id="GO:0005525">
    <property type="term" value="F:GTP binding"/>
    <property type="evidence" value="ECO:0007669"/>
    <property type="project" value="UniProtKB-KW"/>
</dbReference>
<evidence type="ECO:0000256" key="5">
    <source>
        <dbReference type="ARBA" id="ARBA00023134"/>
    </source>
</evidence>
<keyword evidence="5 7" id="KW-0342">GTP-binding</keyword>
<evidence type="ECO:0000256" key="8">
    <source>
        <dbReference type="SAM" id="Coils"/>
    </source>
</evidence>
<dbReference type="InterPro" id="IPR030379">
    <property type="entry name" value="G_SEPTIN_dom"/>
</dbReference>
<name>A0A7E4V6W6_PANRE</name>
<evidence type="ECO:0000256" key="6">
    <source>
        <dbReference type="ARBA" id="ARBA00023212"/>
    </source>
</evidence>
<feature type="compositionally biased region" description="Polar residues" evidence="9">
    <location>
        <begin position="14"/>
        <end position="45"/>
    </location>
</feature>
<evidence type="ECO:0000256" key="2">
    <source>
        <dbReference type="ARBA" id="ARBA00022490"/>
    </source>
</evidence>
<dbReference type="PANTHER" id="PTHR18884">
    <property type="entry name" value="SEPTIN"/>
    <property type="match status" value="1"/>
</dbReference>
<dbReference type="FunFam" id="3.40.50.300:FF:002048">
    <property type="entry name" value="Septin 6"/>
    <property type="match status" value="1"/>
</dbReference>
<protein>
    <submittedName>
        <fullName evidence="12">Septin-type G domain-containing protein</fullName>
    </submittedName>
</protein>
<evidence type="ECO:0000256" key="4">
    <source>
        <dbReference type="ARBA" id="ARBA00023054"/>
    </source>
</evidence>
<keyword evidence="3 7" id="KW-0547">Nucleotide-binding</keyword>
<dbReference type="SUPFAM" id="SSF52540">
    <property type="entry name" value="P-loop containing nucleoside triphosphate hydrolases"/>
    <property type="match status" value="1"/>
</dbReference>
<dbReference type="AlphaFoldDB" id="A0A7E4V6W6"/>
<dbReference type="PROSITE" id="PS51719">
    <property type="entry name" value="G_SEPTIN"/>
    <property type="match status" value="1"/>
</dbReference>
<evidence type="ECO:0000259" key="10">
    <source>
        <dbReference type="PROSITE" id="PS51719"/>
    </source>
</evidence>
<evidence type="ECO:0000313" key="11">
    <source>
        <dbReference type="Proteomes" id="UP000492821"/>
    </source>
</evidence>
<feature type="compositionally biased region" description="Basic and acidic residues" evidence="9">
    <location>
        <begin position="213"/>
        <end position="224"/>
    </location>
</feature>
<dbReference type="CDD" id="cd01850">
    <property type="entry name" value="CDC_Septin"/>
    <property type="match status" value="1"/>
</dbReference>
<comment type="subcellular location">
    <subcellularLocation>
        <location evidence="1">Cytoplasm</location>
        <location evidence="1">Cytoskeleton</location>
    </subcellularLocation>
</comment>
<feature type="compositionally biased region" description="Basic and acidic residues" evidence="9">
    <location>
        <begin position="1"/>
        <end position="11"/>
    </location>
</feature>
<dbReference type="InterPro" id="IPR016491">
    <property type="entry name" value="Septin"/>
</dbReference>
<dbReference type="InterPro" id="IPR027417">
    <property type="entry name" value="P-loop_NTPase"/>
</dbReference>
<dbReference type="Gene3D" id="3.40.50.300">
    <property type="entry name" value="P-loop containing nucleotide triphosphate hydrolases"/>
    <property type="match status" value="1"/>
</dbReference>
<keyword evidence="6" id="KW-0206">Cytoskeleton</keyword>
<dbReference type="GO" id="GO:0005856">
    <property type="term" value="C:cytoskeleton"/>
    <property type="evidence" value="ECO:0007669"/>
    <property type="project" value="UniProtKB-SubCell"/>
</dbReference>
<evidence type="ECO:0000256" key="1">
    <source>
        <dbReference type="ARBA" id="ARBA00004245"/>
    </source>
</evidence>
<sequence>MVKNDQERAENGEDQNTVEKPTRTKNLQQSHQNSSGRSITMSFFSPLSERNRSGSINSTASKASSRFEQLFGLRSKNSKKRSNSTTSGGKENDTNSLYRPASVSDNLKSGTYRKPAPFHSSDPRSQFFKPGGATFVREETITPADFSDRMIDLKKPFTAPPPVPGYASLSHRPYQSGASRSSTMSTDGTISSGMSKDVPSSSASVIDSKHHRNHDDHLRGKENLKPPTMPKTIVTEDGTTMPLVHLNGYVGFESLPCQLVHYCKKQGFQFNLLCVGTTGSGKTTLMESLFNMKLELEPCDTELKSVELKSQVFEVEEGGVKVKLRFVETAGFGGQASVEQSAKTIVDYLDEQYEAYLREELKVSRRLSQYNDTRIHACLYLISATGHGLLTRDLHTLRELSKRVNVIPIIARADTRCKDELVRFKKRVLEELRQNNIDYYTFPTDDEAIKKQNEVLNKLMPFAVVGSTDFVTKEDGSTVRARSYPWGIVEVENEEHCDFVRLREALLRLNVDSLRTRTHKILYEAYRQDRLLKMNMKDGDCGPKMAEAYEQMNSEFKAEMVKKDREFDRIFTERVNQKEADLKRQEELLDLRQRAMEERHEDEMRRVEASIKLAEDELVKLKARDAKKKQKS</sequence>
<reference evidence="11" key="1">
    <citation type="journal article" date="2013" name="Genetics">
        <title>The draft genome and transcriptome of Panagrellus redivivus are shaped by the harsh demands of a free-living lifestyle.</title>
        <authorList>
            <person name="Srinivasan J."/>
            <person name="Dillman A.R."/>
            <person name="Macchietto M.G."/>
            <person name="Heikkinen L."/>
            <person name="Lakso M."/>
            <person name="Fracchia K.M."/>
            <person name="Antoshechkin I."/>
            <person name="Mortazavi A."/>
            <person name="Wong G."/>
            <person name="Sternberg P.W."/>
        </authorList>
    </citation>
    <scope>NUCLEOTIDE SEQUENCE [LARGE SCALE GENOMIC DNA]</scope>
    <source>
        <strain evidence="11">MT8872</strain>
    </source>
</reference>
<keyword evidence="4 8" id="KW-0175">Coiled coil</keyword>
<feature type="compositionally biased region" description="Polar residues" evidence="9">
    <location>
        <begin position="53"/>
        <end position="67"/>
    </location>
</feature>
<keyword evidence="2" id="KW-0963">Cytoplasm</keyword>
<evidence type="ECO:0000256" key="7">
    <source>
        <dbReference type="RuleBase" id="RU004560"/>
    </source>
</evidence>